<feature type="compositionally biased region" description="Polar residues" evidence="1">
    <location>
        <begin position="1310"/>
        <end position="1322"/>
    </location>
</feature>
<dbReference type="EMBL" id="OU963866">
    <property type="protein sequence ID" value="CAH0390651.1"/>
    <property type="molecule type" value="Genomic_DNA"/>
</dbReference>
<feature type="compositionally biased region" description="Basic and acidic residues" evidence="1">
    <location>
        <begin position="1293"/>
        <end position="1303"/>
    </location>
</feature>
<sequence>MARFCCAYPEVSISSLIEVSANNEIINVSGVISRNTNHENAIQLVYINKRLIVNSFIRDLINFLLSKSFFLSGIHVKNKGRCSKVPINDQILSKIPCLETKPSESRSPTASPIFQKSKHAVFAIDITCISGECSIVSSPKSTEVIFSNQTAFFDCLQQAIQQFLVSESNLKPAVFDDEKIKSSDRKTDCNQPPVTLTQEPKSKPSDQNTVTTKIAHDAPVSNERKKSTTRGVVTTYAKIKKNTFCSFRPNTPARQRKVRSDDVRVLKEKLQELVKKDKNPKQLLKDNARKDSERANPKLNKNSEGTLASNTVNNPQVPSRTKLHHCKIARKMERTSRVPVILKKIHGSPDFKLRKSSRRNAKTTVKNSERIHKNFAEEQLSPPYDGTIPVRDPPDNNKTIDKITFKNKHRLFKRKDDLVPDQDITSKRKKLAENVTVSSKPREVEKVIQKGKENRPLKRKINPESVVTDCTSEVIPDESKRDNNATNSKHSKVAKMKSGRDSDCLNNSLNFSQQNNSGSVQKSVSERNSPPEDGHLTISCQSSEVENSLDCNTSLCGFCGSSKSVISLDADSKRFKFSEKLLSDLGSITSFEDSEEKSRKTKANPKFDAETPLTGSSSTKFSRPHHREEIKNKLHSNILNVQKSSKENFKKSQSRKKTKLISLANFLRDQSLTYHKRKKLFVASKVAAKNANGKKYPCPTDRKSRKKHINEKFRRKLKRLKSPKEPRKCNLGTMFANPNLKDHESCNSSSMREDGHAASEKISDKIEPFTTNFRRTRPEKASRDLNQSFGNVCSRMQTNVNLPGIHRVVTPRDILNHDNSTRVSSLVNSRVREPEINSKFLMSINEPEFLTVLNVEHLNSPATPEHDPPITPPTYKREIPGSVGEKLRARFEELHLDNQVEVAPKENRKFASKQTEERQYLPQHFRFDPKINSPGDNIVFLPRNGGKPSHSRFFKGNKPPQPCQREFSPFFKPVITTVPSPFLKSRPIKKLVPAPDLFLSMRVEDNYKSNFLSNNEEEQGKSVDNSQASPYFVENFELSPTANTQTLFGSAPSQNHTSCDSEPGDRRNALSFQNLFRQPVKSFGTFPAPMLHSNLLFTTASKLNRKFCDVSSPLNRDRLRGFQSSNQSARTSPTTTHNTVSFINTEVSSQVDSHFQQNASQYDSNVRCSMNSSSKVDERFSASAGDTEDYLEAPLDLSVKKSSPATLRPCVTSLEETLLDCNPDEDFDRHQKVDYAEPSYFQIRNDISPSRVNVQPLSTDCLKRRMEELKNSKETHEEYIDAPRNYADPLENTEARNNHSHEEQVDDTPNHSIESTHTQSISPLRILETPNQKFPPDQDFSQPSSSFRDCEFAPLRARVTPKCSGIDELNRSHCDESIFSDDVTPKCSGLDELNRSHCDESIFSDDVTPKCAGLDELNRSHCDESIFSDDVTPKCSGLDELNRSHCDESIF</sequence>
<feature type="compositionally biased region" description="Polar residues" evidence="1">
    <location>
        <begin position="189"/>
        <end position="212"/>
    </location>
</feature>
<evidence type="ECO:0000313" key="4">
    <source>
        <dbReference type="Proteomes" id="UP001152759"/>
    </source>
</evidence>
<feature type="compositionally biased region" description="Polar residues" evidence="1">
    <location>
        <begin position="1044"/>
        <end position="1060"/>
    </location>
</feature>
<dbReference type="GO" id="GO:0005524">
    <property type="term" value="F:ATP binding"/>
    <property type="evidence" value="ECO:0007669"/>
    <property type="project" value="InterPro"/>
</dbReference>
<feature type="compositionally biased region" description="Polar residues" evidence="1">
    <location>
        <begin position="299"/>
        <end position="319"/>
    </location>
</feature>
<feature type="compositionally biased region" description="Basic and acidic residues" evidence="1">
    <location>
        <begin position="740"/>
        <end position="752"/>
    </location>
</feature>
<feature type="region of interest" description="Disordered" evidence="1">
    <location>
        <begin position="181"/>
        <end position="231"/>
    </location>
</feature>
<dbReference type="GO" id="GO:0006298">
    <property type="term" value="P:mismatch repair"/>
    <property type="evidence" value="ECO:0007669"/>
    <property type="project" value="InterPro"/>
</dbReference>
<dbReference type="InterPro" id="IPR014721">
    <property type="entry name" value="Ribsml_uS5_D2-typ_fold_subgr"/>
</dbReference>
<reference evidence="3" key="1">
    <citation type="submission" date="2021-12" db="EMBL/GenBank/DDBJ databases">
        <authorList>
            <person name="King R."/>
        </authorList>
    </citation>
    <scope>NUCLEOTIDE SEQUENCE</scope>
</reference>
<dbReference type="Proteomes" id="UP001152759">
    <property type="component" value="Chromosome 5"/>
</dbReference>
<proteinExistence type="predicted"/>
<keyword evidence="4" id="KW-1185">Reference proteome</keyword>
<feature type="region of interest" description="Disordered" evidence="1">
    <location>
        <begin position="1044"/>
        <end position="1065"/>
    </location>
</feature>
<dbReference type="GO" id="GO:0030983">
    <property type="term" value="F:mismatched DNA binding"/>
    <property type="evidence" value="ECO:0007669"/>
    <property type="project" value="InterPro"/>
</dbReference>
<name>A0A9P0AB93_BEMTA</name>
<feature type="region of interest" description="Disordered" evidence="1">
    <location>
        <begin position="593"/>
        <end position="627"/>
    </location>
</feature>
<evidence type="ECO:0000259" key="2">
    <source>
        <dbReference type="SMART" id="SM01340"/>
    </source>
</evidence>
<accession>A0A9P0AB93</accession>
<evidence type="ECO:0000313" key="3">
    <source>
        <dbReference type="EMBL" id="CAH0390651.1"/>
    </source>
</evidence>
<dbReference type="Gene3D" id="3.30.230.10">
    <property type="match status" value="1"/>
</dbReference>
<feature type="region of interest" description="Disordered" evidence="1">
    <location>
        <begin position="725"/>
        <end position="752"/>
    </location>
</feature>
<protein>
    <recommendedName>
        <fullName evidence="2">DNA mismatch repair protein S5 domain-containing protein</fullName>
    </recommendedName>
</protein>
<dbReference type="SMART" id="SM01340">
    <property type="entry name" value="DNA_mis_repair"/>
    <property type="match status" value="1"/>
</dbReference>
<feature type="region of interest" description="Disordered" evidence="1">
    <location>
        <begin position="1282"/>
        <end position="1324"/>
    </location>
</feature>
<feature type="compositionally biased region" description="Basic and acidic residues" evidence="1">
    <location>
        <begin position="440"/>
        <end position="456"/>
    </location>
</feature>
<feature type="compositionally biased region" description="Low complexity" evidence="1">
    <location>
        <begin position="505"/>
        <end position="519"/>
    </location>
</feature>
<feature type="region of interest" description="Disordered" evidence="1">
    <location>
        <begin position="430"/>
        <end position="536"/>
    </location>
</feature>
<dbReference type="InterPro" id="IPR013507">
    <property type="entry name" value="DNA_mismatch_S5_2-like"/>
</dbReference>
<organism evidence="3 4">
    <name type="scientific">Bemisia tabaci</name>
    <name type="common">Sweetpotato whitefly</name>
    <name type="synonym">Aleurodes tabaci</name>
    <dbReference type="NCBI Taxonomy" id="7038"/>
    <lineage>
        <taxon>Eukaryota</taxon>
        <taxon>Metazoa</taxon>
        <taxon>Ecdysozoa</taxon>
        <taxon>Arthropoda</taxon>
        <taxon>Hexapoda</taxon>
        <taxon>Insecta</taxon>
        <taxon>Pterygota</taxon>
        <taxon>Neoptera</taxon>
        <taxon>Paraneoptera</taxon>
        <taxon>Hemiptera</taxon>
        <taxon>Sternorrhyncha</taxon>
        <taxon>Aleyrodoidea</taxon>
        <taxon>Aleyrodidae</taxon>
        <taxon>Aleyrodinae</taxon>
        <taxon>Bemisia</taxon>
    </lineage>
</organism>
<gene>
    <name evidence="3" type="ORF">BEMITA_LOCUS9354</name>
</gene>
<feature type="region of interest" description="Disordered" evidence="1">
    <location>
        <begin position="272"/>
        <end position="321"/>
    </location>
</feature>
<feature type="domain" description="DNA mismatch repair protein S5" evidence="2">
    <location>
        <begin position="4"/>
        <end position="165"/>
    </location>
</feature>
<feature type="compositionally biased region" description="Basic and acidic residues" evidence="1">
    <location>
        <begin position="272"/>
        <end position="296"/>
    </location>
</feature>
<evidence type="ECO:0000256" key="1">
    <source>
        <dbReference type="SAM" id="MobiDB-lite"/>
    </source>
</evidence>